<dbReference type="InterPro" id="IPR047057">
    <property type="entry name" value="MerR_fam"/>
</dbReference>
<evidence type="ECO:0000313" key="4">
    <source>
        <dbReference type="Proteomes" id="UP001501676"/>
    </source>
</evidence>
<dbReference type="SMART" id="SM00422">
    <property type="entry name" value="HTH_MERR"/>
    <property type="match status" value="1"/>
</dbReference>
<comment type="caution">
    <text evidence="3">The sequence shown here is derived from an EMBL/GenBank/DDBJ whole genome shotgun (WGS) entry which is preliminary data.</text>
</comment>
<gene>
    <name evidence="3" type="ORF">GCM10020369_84010</name>
</gene>
<dbReference type="EMBL" id="BAAAYN010000108">
    <property type="protein sequence ID" value="GAA3399030.1"/>
    <property type="molecule type" value="Genomic_DNA"/>
</dbReference>
<dbReference type="InterPro" id="IPR009061">
    <property type="entry name" value="DNA-bd_dom_put_sf"/>
</dbReference>
<name>A0ABP6TDS8_9ACTN</name>
<dbReference type="Gene3D" id="1.10.1660.10">
    <property type="match status" value="1"/>
</dbReference>
<keyword evidence="1" id="KW-0238">DNA-binding</keyword>
<reference evidence="4" key="1">
    <citation type="journal article" date="2019" name="Int. J. Syst. Evol. Microbiol.">
        <title>The Global Catalogue of Microorganisms (GCM) 10K type strain sequencing project: providing services to taxonomists for standard genome sequencing and annotation.</title>
        <authorList>
            <consortium name="The Broad Institute Genomics Platform"/>
            <consortium name="The Broad Institute Genome Sequencing Center for Infectious Disease"/>
            <person name="Wu L."/>
            <person name="Ma J."/>
        </authorList>
    </citation>
    <scope>NUCLEOTIDE SEQUENCE [LARGE SCALE GENOMIC DNA]</scope>
    <source>
        <strain evidence="4">JCM 9458</strain>
    </source>
</reference>
<protein>
    <submittedName>
        <fullName evidence="3">MerR family transcriptional regulator</fullName>
    </submittedName>
</protein>
<keyword evidence="4" id="KW-1185">Reference proteome</keyword>
<evidence type="ECO:0000259" key="2">
    <source>
        <dbReference type="PROSITE" id="PS50937"/>
    </source>
</evidence>
<dbReference type="SUPFAM" id="SSF46955">
    <property type="entry name" value="Putative DNA-binding domain"/>
    <property type="match status" value="1"/>
</dbReference>
<accession>A0ABP6TDS8</accession>
<dbReference type="RefSeq" id="WP_345733955.1">
    <property type="nucleotide sequence ID" value="NZ_BAAAYN010000108.1"/>
</dbReference>
<evidence type="ECO:0000313" key="3">
    <source>
        <dbReference type="EMBL" id="GAA3399030.1"/>
    </source>
</evidence>
<dbReference type="Proteomes" id="UP001501676">
    <property type="component" value="Unassembled WGS sequence"/>
</dbReference>
<feature type="domain" description="HTH merR-type" evidence="2">
    <location>
        <begin position="1"/>
        <end position="68"/>
    </location>
</feature>
<organism evidence="3 4">
    <name type="scientific">Cryptosporangium minutisporangium</name>
    <dbReference type="NCBI Taxonomy" id="113569"/>
    <lineage>
        <taxon>Bacteria</taxon>
        <taxon>Bacillati</taxon>
        <taxon>Actinomycetota</taxon>
        <taxon>Actinomycetes</taxon>
        <taxon>Cryptosporangiales</taxon>
        <taxon>Cryptosporangiaceae</taxon>
        <taxon>Cryptosporangium</taxon>
    </lineage>
</organism>
<proteinExistence type="predicted"/>
<dbReference type="PANTHER" id="PTHR30204">
    <property type="entry name" value="REDOX-CYCLING DRUG-SENSING TRANSCRIPTIONAL ACTIVATOR SOXR"/>
    <property type="match status" value="1"/>
</dbReference>
<dbReference type="Pfam" id="PF13411">
    <property type="entry name" value="MerR_1"/>
    <property type="match status" value="1"/>
</dbReference>
<evidence type="ECO:0000256" key="1">
    <source>
        <dbReference type="ARBA" id="ARBA00023125"/>
    </source>
</evidence>
<sequence>MKIGELSRATGVSIRLLRYYEEQGLLVSERSAGGHRQYAADAPATVARIRGLLAAGLSTRVIRDLMPCFAGDGIALQACVLDHLTTQLADLEARIADLSDARTALLGILDASTRSPAQLSA</sequence>
<dbReference type="PRINTS" id="PR00040">
    <property type="entry name" value="HTHMERR"/>
</dbReference>
<dbReference type="PANTHER" id="PTHR30204:SF93">
    <property type="entry name" value="HTH MERR-TYPE DOMAIN-CONTAINING PROTEIN"/>
    <property type="match status" value="1"/>
</dbReference>
<dbReference type="InterPro" id="IPR000551">
    <property type="entry name" value="MerR-type_HTH_dom"/>
</dbReference>
<dbReference type="PROSITE" id="PS50937">
    <property type="entry name" value="HTH_MERR_2"/>
    <property type="match status" value="1"/>
</dbReference>
<dbReference type="PROSITE" id="PS00552">
    <property type="entry name" value="HTH_MERR_1"/>
    <property type="match status" value="1"/>
</dbReference>